<gene>
    <name evidence="1" type="ORF">TTHERM_00327220</name>
</gene>
<dbReference type="Proteomes" id="UP000009168">
    <property type="component" value="Unassembled WGS sequence"/>
</dbReference>
<sequence>MEVNNPQNQNGNQSNGEMDESFLLYDIENIFDSQSYSNCDRNSAQNKDNSYSDQQVNEVRVSNCKVQNKMTNFVIRPFLYPQEFQIDLFTGVYLTQDGIIRYFPSILPVYFGFNQYETSQVQNYSSSSGFINIDQFRRNIQNVTQYEQAIQYIQKFPNIQQQFAEQVLTRFGTVMNALQKVFQKQKYTEAFLNFKDDEFQKFQSMCMSFLDEFHKQNQNMMFTYQILRLSQKHKDIDISNYGYSKSYLDLLGINPETLSQIILRGKQIDLIHQKNDITNQCLASMSGLGTKQECHICDITTFDGFPLKIVLKKRNYGQMLMNSQIIEGEHDYYFVITEIDVDLYHLQQLINYRQRLGKNSILSYDDFIRKELSYLFEDVEYSIHSQAFIEKYYKENTEQLEKRKMQCCYKYVTN</sequence>
<keyword evidence="2" id="KW-1185">Reference proteome</keyword>
<evidence type="ECO:0000313" key="1">
    <source>
        <dbReference type="EMBL" id="EAS06240.2"/>
    </source>
</evidence>
<protein>
    <submittedName>
        <fullName evidence="1">Uncharacterized protein</fullName>
    </submittedName>
</protein>
<dbReference type="InParanoid" id="I7MJG0"/>
<dbReference type="EMBL" id="GG662299">
    <property type="protein sequence ID" value="EAS06240.2"/>
    <property type="molecule type" value="Genomic_DNA"/>
</dbReference>
<organism evidence="1 2">
    <name type="scientific">Tetrahymena thermophila (strain SB210)</name>
    <dbReference type="NCBI Taxonomy" id="312017"/>
    <lineage>
        <taxon>Eukaryota</taxon>
        <taxon>Sar</taxon>
        <taxon>Alveolata</taxon>
        <taxon>Ciliophora</taxon>
        <taxon>Intramacronucleata</taxon>
        <taxon>Oligohymenophorea</taxon>
        <taxon>Hymenostomatida</taxon>
        <taxon>Tetrahymenina</taxon>
        <taxon>Tetrahymenidae</taxon>
        <taxon>Tetrahymena</taxon>
    </lineage>
</organism>
<dbReference type="AlphaFoldDB" id="I7MJG0"/>
<evidence type="ECO:0000313" key="2">
    <source>
        <dbReference type="Proteomes" id="UP000009168"/>
    </source>
</evidence>
<dbReference type="GeneID" id="7830625"/>
<reference evidence="2" key="1">
    <citation type="journal article" date="2006" name="PLoS Biol.">
        <title>Macronuclear genome sequence of the ciliate Tetrahymena thermophila, a model eukaryote.</title>
        <authorList>
            <person name="Eisen J.A."/>
            <person name="Coyne R.S."/>
            <person name="Wu M."/>
            <person name="Wu D."/>
            <person name="Thiagarajan M."/>
            <person name="Wortman J.R."/>
            <person name="Badger J.H."/>
            <person name="Ren Q."/>
            <person name="Amedeo P."/>
            <person name="Jones K.M."/>
            <person name="Tallon L.J."/>
            <person name="Delcher A.L."/>
            <person name="Salzberg S.L."/>
            <person name="Silva J.C."/>
            <person name="Haas B.J."/>
            <person name="Majoros W.H."/>
            <person name="Farzad M."/>
            <person name="Carlton J.M."/>
            <person name="Smith R.K. Jr."/>
            <person name="Garg J."/>
            <person name="Pearlman R.E."/>
            <person name="Karrer K.M."/>
            <person name="Sun L."/>
            <person name="Manning G."/>
            <person name="Elde N.C."/>
            <person name="Turkewitz A.P."/>
            <person name="Asai D.J."/>
            <person name="Wilkes D.E."/>
            <person name="Wang Y."/>
            <person name="Cai H."/>
            <person name="Collins K."/>
            <person name="Stewart B.A."/>
            <person name="Lee S.R."/>
            <person name="Wilamowska K."/>
            <person name="Weinberg Z."/>
            <person name="Ruzzo W.L."/>
            <person name="Wloga D."/>
            <person name="Gaertig J."/>
            <person name="Frankel J."/>
            <person name="Tsao C.-C."/>
            <person name="Gorovsky M.A."/>
            <person name="Keeling P.J."/>
            <person name="Waller R.F."/>
            <person name="Patron N.J."/>
            <person name="Cherry J.M."/>
            <person name="Stover N.A."/>
            <person name="Krieger C.J."/>
            <person name="del Toro C."/>
            <person name="Ryder H.F."/>
            <person name="Williamson S.C."/>
            <person name="Barbeau R.A."/>
            <person name="Hamilton E.P."/>
            <person name="Orias E."/>
        </authorList>
    </citation>
    <scope>NUCLEOTIDE SEQUENCE [LARGE SCALE GENOMIC DNA]</scope>
    <source>
        <strain evidence="2">SB210</strain>
    </source>
</reference>
<name>I7MJG0_TETTS</name>
<accession>I7MJG0</accession>
<dbReference type="RefSeq" id="XP_001026485.2">
    <property type="nucleotide sequence ID" value="XM_001026485.2"/>
</dbReference>
<dbReference type="KEGG" id="tet:TTHERM_00327220"/>
<proteinExistence type="predicted"/>